<protein>
    <submittedName>
        <fullName evidence="4">Zonular occludens toxin family protein</fullName>
    </submittedName>
</protein>
<evidence type="ECO:0000256" key="2">
    <source>
        <dbReference type="SAM" id="Phobius"/>
    </source>
</evidence>
<dbReference type="InterPro" id="IPR027417">
    <property type="entry name" value="P-loop_NTPase"/>
</dbReference>
<dbReference type="Pfam" id="PF05707">
    <property type="entry name" value="Zot"/>
    <property type="match status" value="1"/>
</dbReference>
<feature type="domain" description="Zona occludens toxin N-terminal" evidence="3">
    <location>
        <begin position="2"/>
        <end position="257"/>
    </location>
</feature>
<keyword evidence="2" id="KW-0812">Transmembrane</keyword>
<keyword evidence="2" id="KW-1133">Transmembrane helix</keyword>
<keyword evidence="5" id="KW-1185">Reference proteome</keyword>
<dbReference type="Gene3D" id="3.40.50.300">
    <property type="entry name" value="P-loop containing nucleotide triphosphate hydrolases"/>
    <property type="match status" value="1"/>
</dbReference>
<dbReference type="RefSeq" id="WP_102521432.1">
    <property type="nucleotide sequence ID" value="NZ_LT960611.1"/>
</dbReference>
<sequence>MAISIRTGANGSYKTAYVVWFVILPALRAGRVVVTNIEGMEPLPEIESRLGEKFPSTTRLIRIFSRDVDGIDLWQHFFCWCPLGALIVVDECQDIMSKNIGFDLRKIKSRPFSEFVDNLPPDFSELFYSRHIPVNMDSLRSCEVDDRGRAEYDSDGKIIYPLSFNEGFMRHRKYNWDIELLSPDWKQIDSGIKACAEQAFFHKNNDGIFWSKRRPYIYKHKLSAASIELPKKNDVNLTKEKIPVDAHLLYKSTGTGKVTKSGGVNLIFKNPKLIIVMLIGLFCLGVLINGLSNLVFGESQEVEKVEEVKKGEQTNKNNQNNTALASQGNENGSVVHSGGNTDSVYIDGDNFLHLLNSPIPELQINGLKNVYLTSYTYIFLTEKRPYDVKLRLSLKVETDSGSYHINESYLRRKKIGFNVLDECLLELVKDERSYLVGCAPLDEPTETQYASNGAKPISFSKDILKLNN</sequence>
<name>A0A2N8Z9N1_9VIBR</name>
<evidence type="ECO:0000259" key="3">
    <source>
        <dbReference type="Pfam" id="PF05707"/>
    </source>
</evidence>
<evidence type="ECO:0000313" key="5">
    <source>
        <dbReference type="Proteomes" id="UP000235828"/>
    </source>
</evidence>
<dbReference type="InterPro" id="IPR008900">
    <property type="entry name" value="Zot_N"/>
</dbReference>
<gene>
    <name evidence="4" type="ORF">VTAP4600_A0642</name>
</gene>
<keyword evidence="2" id="KW-0472">Membrane</keyword>
<feature type="compositionally biased region" description="Polar residues" evidence="1">
    <location>
        <begin position="314"/>
        <end position="332"/>
    </location>
</feature>
<reference evidence="4 5" key="1">
    <citation type="submission" date="2017-10" db="EMBL/GenBank/DDBJ databases">
        <authorList>
            <person name="Banno H."/>
            <person name="Chua N.-H."/>
        </authorList>
    </citation>
    <scope>NUCLEOTIDE SEQUENCE [LARGE SCALE GENOMIC DNA]</scope>
    <source>
        <strain evidence="4">Vibrio tapetis CECT4600</strain>
    </source>
</reference>
<dbReference type="EMBL" id="LT960611">
    <property type="protein sequence ID" value="SON48621.1"/>
    <property type="molecule type" value="Genomic_DNA"/>
</dbReference>
<dbReference type="AlphaFoldDB" id="A0A2N8Z9N1"/>
<dbReference type="KEGG" id="vta:A0642"/>
<organism evidence="4 5">
    <name type="scientific">Vibrio tapetis subsp. tapetis</name>
    <dbReference type="NCBI Taxonomy" id="1671868"/>
    <lineage>
        <taxon>Bacteria</taxon>
        <taxon>Pseudomonadati</taxon>
        <taxon>Pseudomonadota</taxon>
        <taxon>Gammaproteobacteria</taxon>
        <taxon>Vibrionales</taxon>
        <taxon>Vibrionaceae</taxon>
        <taxon>Vibrio</taxon>
    </lineage>
</organism>
<proteinExistence type="predicted"/>
<evidence type="ECO:0000256" key="1">
    <source>
        <dbReference type="SAM" id="MobiDB-lite"/>
    </source>
</evidence>
<accession>A0A2N8Z9N1</accession>
<evidence type="ECO:0000313" key="4">
    <source>
        <dbReference type="EMBL" id="SON48621.1"/>
    </source>
</evidence>
<dbReference type="Proteomes" id="UP000235828">
    <property type="component" value="Chromosome A"/>
</dbReference>
<dbReference type="OrthoDB" id="6280543at2"/>
<feature type="region of interest" description="Disordered" evidence="1">
    <location>
        <begin position="308"/>
        <end position="332"/>
    </location>
</feature>
<feature type="transmembrane region" description="Helical" evidence="2">
    <location>
        <begin position="273"/>
        <end position="296"/>
    </location>
</feature>